<dbReference type="Pfam" id="PF02397">
    <property type="entry name" value="Bac_transf"/>
    <property type="match status" value="1"/>
</dbReference>
<accession>A0A7X0DEE8</accession>
<dbReference type="AlphaFoldDB" id="A0A7X0DEE8"/>
<comment type="caution">
    <text evidence="5">The sequence shown here is derived from an EMBL/GenBank/DDBJ whole genome shotgun (WGS) entry which is preliminary data.</text>
</comment>
<sequence>MKANTSLGVSVPVSFEHYAAANSNTAPQALPAPVIQKRSLELGVKRAIDITLSLVALVVLLPLLLAVALLIKLESPGPVFFRQARWGQGCRIIHVFKFRSMRLDQCDATGVRQTVEGDPRLTRIGRFIRKTNIDELPQLFNVLKGDMSLVGPRCHPLGMLAAGVAYEDLVPNYHDRHVMKPGITGLAQARGLRGPTTRRSKAKARIAADLHYVENFSLWLDFKIIYRTLLSEIRGGTGS</sequence>
<evidence type="ECO:0000256" key="2">
    <source>
        <dbReference type="ARBA" id="ARBA00023169"/>
    </source>
</evidence>
<organism evidence="5 6">
    <name type="scientific">Pseudorhizobium flavum</name>
    <dbReference type="NCBI Taxonomy" id="1335061"/>
    <lineage>
        <taxon>Bacteria</taxon>
        <taxon>Pseudomonadati</taxon>
        <taxon>Pseudomonadota</taxon>
        <taxon>Alphaproteobacteria</taxon>
        <taxon>Hyphomicrobiales</taxon>
        <taxon>Rhizobiaceae</taxon>
        <taxon>Rhizobium/Agrobacterium group</taxon>
        <taxon>Pseudorhizobium</taxon>
    </lineage>
</organism>
<dbReference type="PANTHER" id="PTHR30576:SF0">
    <property type="entry name" value="UNDECAPRENYL-PHOSPHATE N-ACETYLGALACTOSAMINYL 1-PHOSPHATE TRANSFERASE-RELATED"/>
    <property type="match status" value="1"/>
</dbReference>
<keyword evidence="5" id="KW-0808">Transferase</keyword>
<dbReference type="RefSeq" id="WP_077547624.1">
    <property type="nucleotide sequence ID" value="NZ_JACHEJ010000007.1"/>
</dbReference>
<name>A0A7X0DEE8_9HYPH</name>
<keyword evidence="2" id="KW-0270">Exopolysaccharide synthesis</keyword>
<evidence type="ECO:0000256" key="3">
    <source>
        <dbReference type="SAM" id="Phobius"/>
    </source>
</evidence>
<keyword evidence="3" id="KW-0812">Transmembrane</keyword>
<feature type="domain" description="Bacterial sugar transferase" evidence="4">
    <location>
        <begin position="45"/>
        <end position="231"/>
    </location>
</feature>
<comment type="similarity">
    <text evidence="1">Belongs to the bacterial sugar transferase family.</text>
</comment>
<evidence type="ECO:0000313" key="5">
    <source>
        <dbReference type="EMBL" id="MBB6181026.1"/>
    </source>
</evidence>
<feature type="transmembrane region" description="Helical" evidence="3">
    <location>
        <begin position="47"/>
        <end position="71"/>
    </location>
</feature>
<keyword evidence="3" id="KW-0472">Membrane</keyword>
<dbReference type="InterPro" id="IPR003362">
    <property type="entry name" value="Bact_transf"/>
</dbReference>
<dbReference type="Proteomes" id="UP000535501">
    <property type="component" value="Unassembled WGS sequence"/>
</dbReference>
<keyword evidence="6" id="KW-1185">Reference proteome</keyword>
<dbReference type="PANTHER" id="PTHR30576">
    <property type="entry name" value="COLANIC BIOSYNTHESIS UDP-GLUCOSE LIPID CARRIER TRANSFERASE"/>
    <property type="match status" value="1"/>
</dbReference>
<dbReference type="EMBL" id="JACHEJ010000007">
    <property type="protein sequence ID" value="MBB6181026.1"/>
    <property type="molecule type" value="Genomic_DNA"/>
</dbReference>
<dbReference type="GO" id="GO:0000271">
    <property type="term" value="P:polysaccharide biosynthetic process"/>
    <property type="evidence" value="ECO:0007669"/>
    <property type="project" value="UniProtKB-KW"/>
</dbReference>
<evidence type="ECO:0000256" key="1">
    <source>
        <dbReference type="ARBA" id="ARBA00006464"/>
    </source>
</evidence>
<protein>
    <submittedName>
        <fullName evidence="5">Lipopolysaccharide/colanic/teichoic acid biosynthesis glycosyltransferase</fullName>
    </submittedName>
</protein>
<keyword evidence="3" id="KW-1133">Transmembrane helix</keyword>
<proteinExistence type="inferred from homology"/>
<gene>
    <name evidence="5" type="ORF">HNQ75_003009</name>
</gene>
<evidence type="ECO:0000259" key="4">
    <source>
        <dbReference type="Pfam" id="PF02397"/>
    </source>
</evidence>
<evidence type="ECO:0000313" key="6">
    <source>
        <dbReference type="Proteomes" id="UP000535501"/>
    </source>
</evidence>
<dbReference type="GO" id="GO:0016780">
    <property type="term" value="F:phosphotransferase activity, for other substituted phosphate groups"/>
    <property type="evidence" value="ECO:0007669"/>
    <property type="project" value="TreeGrafter"/>
</dbReference>
<reference evidence="5 6" key="1">
    <citation type="submission" date="2020-08" db="EMBL/GenBank/DDBJ databases">
        <title>Genomic Encyclopedia of Type Strains, Phase IV (KMG-IV): sequencing the most valuable type-strain genomes for metagenomic binning, comparative biology and taxonomic classification.</title>
        <authorList>
            <person name="Goeker M."/>
        </authorList>
    </citation>
    <scope>NUCLEOTIDE SEQUENCE [LARGE SCALE GENOMIC DNA]</scope>
    <source>
        <strain evidence="5 6">DSM 102134</strain>
    </source>
</reference>